<name>A0ABQ0J8D6_9VIBR</name>
<reference evidence="2" key="2">
    <citation type="submission" date="2014-09" db="EMBL/GenBank/DDBJ databases">
        <authorList>
            <consortium name="NBRP consortium"/>
            <person name="Sawabe T."/>
            <person name="Meirelles P."/>
            <person name="Nakanishi M."/>
            <person name="Sayaka M."/>
            <person name="Hattori M."/>
            <person name="Ohkuma M."/>
        </authorList>
    </citation>
    <scope>NUCLEOTIDE SEQUENCE [LARGE SCALE GENOMIC DNA]</scope>
    <source>
        <strain evidence="2">JCM 19239</strain>
    </source>
</reference>
<dbReference type="EMBL" id="BBMS01000007">
    <property type="protein sequence ID" value="GAL24996.1"/>
    <property type="molecule type" value="Genomic_DNA"/>
</dbReference>
<proteinExistence type="predicted"/>
<comment type="caution">
    <text evidence="1">The sequence shown here is derived from an EMBL/GenBank/DDBJ whole genome shotgun (WGS) entry which is preliminary data.</text>
</comment>
<keyword evidence="2" id="KW-1185">Reference proteome</keyword>
<reference evidence="2" key="1">
    <citation type="submission" date="2014-09" db="EMBL/GenBank/DDBJ databases">
        <title>Vibrio variabilis JCM 19239. (C206) whole genome shotgun sequence.</title>
        <authorList>
            <person name="Sawabe T."/>
            <person name="Meirelles P."/>
            <person name="Nakanishi M."/>
            <person name="Sayaka M."/>
            <person name="Hattori M."/>
            <person name="Ohkuma M."/>
        </authorList>
    </citation>
    <scope>NUCLEOTIDE SEQUENCE [LARGE SCALE GENOMIC DNA]</scope>
    <source>
        <strain evidence="2">JCM 19239</strain>
    </source>
</reference>
<accession>A0ABQ0J8D6</accession>
<evidence type="ECO:0000313" key="2">
    <source>
        <dbReference type="Proteomes" id="UP000029223"/>
    </source>
</evidence>
<sequence>MLKAFIEPPNAETRDIGKKLTVRDAEIILECAIRRCIDPKYLVRKLKRYVNGILNMLKSPLET</sequence>
<protein>
    <submittedName>
        <fullName evidence="1">Uncharacterized protein</fullName>
    </submittedName>
</protein>
<organism evidence="1 2">
    <name type="scientific">Vibrio variabilis</name>
    <dbReference type="NCBI Taxonomy" id="990271"/>
    <lineage>
        <taxon>Bacteria</taxon>
        <taxon>Pseudomonadati</taxon>
        <taxon>Pseudomonadota</taxon>
        <taxon>Gammaproteobacteria</taxon>
        <taxon>Vibrionales</taxon>
        <taxon>Vibrionaceae</taxon>
        <taxon>Vibrio</taxon>
    </lineage>
</organism>
<gene>
    <name evidence="1" type="ORF">JCM19239_5823</name>
</gene>
<evidence type="ECO:0000313" key="1">
    <source>
        <dbReference type="EMBL" id="GAL24996.1"/>
    </source>
</evidence>
<dbReference type="Proteomes" id="UP000029223">
    <property type="component" value="Unassembled WGS sequence"/>
</dbReference>